<evidence type="ECO:0000313" key="2">
    <source>
        <dbReference type="Proteomes" id="UP000319976"/>
    </source>
</evidence>
<organism evidence="1 2">
    <name type="scientific">Calycomorphotria hydatis</name>
    <dbReference type="NCBI Taxonomy" id="2528027"/>
    <lineage>
        <taxon>Bacteria</taxon>
        <taxon>Pseudomonadati</taxon>
        <taxon>Planctomycetota</taxon>
        <taxon>Planctomycetia</taxon>
        <taxon>Planctomycetales</taxon>
        <taxon>Planctomycetaceae</taxon>
        <taxon>Calycomorphotria</taxon>
    </lineage>
</organism>
<gene>
    <name evidence="1" type="ORF">V22_43410</name>
</gene>
<reference evidence="1 2" key="1">
    <citation type="submission" date="2019-02" db="EMBL/GenBank/DDBJ databases">
        <title>Deep-cultivation of Planctomycetes and their phenomic and genomic characterization uncovers novel biology.</title>
        <authorList>
            <person name="Wiegand S."/>
            <person name="Jogler M."/>
            <person name="Boedeker C."/>
            <person name="Pinto D."/>
            <person name="Vollmers J."/>
            <person name="Rivas-Marin E."/>
            <person name="Kohn T."/>
            <person name="Peeters S.H."/>
            <person name="Heuer A."/>
            <person name="Rast P."/>
            <person name="Oberbeckmann S."/>
            <person name="Bunk B."/>
            <person name="Jeske O."/>
            <person name="Meyerdierks A."/>
            <person name="Storesund J.E."/>
            <person name="Kallscheuer N."/>
            <person name="Luecker S."/>
            <person name="Lage O.M."/>
            <person name="Pohl T."/>
            <person name="Merkel B.J."/>
            <person name="Hornburger P."/>
            <person name="Mueller R.-W."/>
            <person name="Bruemmer F."/>
            <person name="Labrenz M."/>
            <person name="Spormann A.M."/>
            <person name="Op den Camp H."/>
            <person name="Overmann J."/>
            <person name="Amann R."/>
            <person name="Jetten M.S.M."/>
            <person name="Mascher T."/>
            <person name="Medema M.H."/>
            <person name="Devos D.P."/>
            <person name="Kaster A.-K."/>
            <person name="Ovreas L."/>
            <person name="Rohde M."/>
            <person name="Galperin M.Y."/>
            <person name="Jogler C."/>
        </authorList>
    </citation>
    <scope>NUCLEOTIDE SEQUENCE [LARGE SCALE GENOMIC DNA]</scope>
    <source>
        <strain evidence="1 2">V22</strain>
    </source>
</reference>
<dbReference type="Proteomes" id="UP000319976">
    <property type="component" value="Chromosome"/>
</dbReference>
<dbReference type="OrthoDB" id="212969at2"/>
<protein>
    <submittedName>
        <fullName evidence="1">Uncharacterized protein</fullName>
    </submittedName>
</protein>
<dbReference type="KEGG" id="chya:V22_43410"/>
<dbReference type="AlphaFoldDB" id="A0A517TFB7"/>
<keyword evidence="2" id="KW-1185">Reference proteome</keyword>
<proteinExistence type="predicted"/>
<dbReference type="RefSeq" id="WP_145266721.1">
    <property type="nucleotide sequence ID" value="NZ_CP036316.1"/>
</dbReference>
<accession>A0A517TFB7</accession>
<dbReference type="EMBL" id="CP036316">
    <property type="protein sequence ID" value="QDT67069.1"/>
    <property type="molecule type" value="Genomic_DNA"/>
</dbReference>
<evidence type="ECO:0000313" key="1">
    <source>
        <dbReference type="EMBL" id="QDT67069.1"/>
    </source>
</evidence>
<name>A0A517TFB7_9PLAN</name>
<sequence>MFSESFTVRILADSSSLRSELESVTRQIESLGDRLTHITSAERAFGRISSNVSNISTAARPAAAALDGILQRIQRISGTPLQLNVQPALSSLAVLSRGMDLIYAKLRTLSAGQFALGGLSLPSPVPTRRFATGGYVNGPGGVDRVPAMLTAGEYVLRRPVVQQLGVELLNEINRGSVLNQRSIGASSQASTTTSQVTNFGDIAINVKQGADIAGVVRDLRLEGARLRTRRG</sequence>